<proteinExistence type="predicted"/>
<dbReference type="AlphaFoldDB" id="A0A5B7HEZ7"/>
<feature type="region of interest" description="Disordered" evidence="1">
    <location>
        <begin position="1"/>
        <end position="59"/>
    </location>
</feature>
<evidence type="ECO:0000313" key="3">
    <source>
        <dbReference type="Proteomes" id="UP000324222"/>
    </source>
</evidence>
<evidence type="ECO:0000256" key="1">
    <source>
        <dbReference type="SAM" id="MobiDB-lite"/>
    </source>
</evidence>
<sequence length="59" mass="6647">MHEIQHIETGLFHGNSNHFKENQHNTSSGSPNLKRRNARANPALGDAEEGLEKQDKVQK</sequence>
<accession>A0A5B7HEZ7</accession>
<dbReference type="EMBL" id="VSRR010032667">
    <property type="protein sequence ID" value="MPC71311.1"/>
    <property type="molecule type" value="Genomic_DNA"/>
</dbReference>
<feature type="compositionally biased region" description="Basic and acidic residues" evidence="1">
    <location>
        <begin position="50"/>
        <end position="59"/>
    </location>
</feature>
<evidence type="ECO:0000313" key="2">
    <source>
        <dbReference type="EMBL" id="MPC71311.1"/>
    </source>
</evidence>
<comment type="caution">
    <text evidence="2">The sequence shown here is derived from an EMBL/GenBank/DDBJ whole genome shotgun (WGS) entry which is preliminary data.</text>
</comment>
<name>A0A5B7HEZ7_PORTR</name>
<dbReference type="Proteomes" id="UP000324222">
    <property type="component" value="Unassembled WGS sequence"/>
</dbReference>
<organism evidence="2 3">
    <name type="scientific">Portunus trituberculatus</name>
    <name type="common">Swimming crab</name>
    <name type="synonym">Neptunus trituberculatus</name>
    <dbReference type="NCBI Taxonomy" id="210409"/>
    <lineage>
        <taxon>Eukaryota</taxon>
        <taxon>Metazoa</taxon>
        <taxon>Ecdysozoa</taxon>
        <taxon>Arthropoda</taxon>
        <taxon>Crustacea</taxon>
        <taxon>Multicrustacea</taxon>
        <taxon>Malacostraca</taxon>
        <taxon>Eumalacostraca</taxon>
        <taxon>Eucarida</taxon>
        <taxon>Decapoda</taxon>
        <taxon>Pleocyemata</taxon>
        <taxon>Brachyura</taxon>
        <taxon>Eubrachyura</taxon>
        <taxon>Portunoidea</taxon>
        <taxon>Portunidae</taxon>
        <taxon>Portuninae</taxon>
        <taxon>Portunus</taxon>
    </lineage>
</organism>
<protein>
    <submittedName>
        <fullName evidence="2">Uncharacterized protein</fullName>
    </submittedName>
</protein>
<keyword evidence="3" id="KW-1185">Reference proteome</keyword>
<reference evidence="2 3" key="1">
    <citation type="submission" date="2019-05" db="EMBL/GenBank/DDBJ databases">
        <title>Another draft genome of Portunus trituberculatus and its Hox gene families provides insights of decapod evolution.</title>
        <authorList>
            <person name="Jeong J.-H."/>
            <person name="Song I."/>
            <person name="Kim S."/>
            <person name="Choi T."/>
            <person name="Kim D."/>
            <person name="Ryu S."/>
            <person name="Kim W."/>
        </authorList>
    </citation>
    <scope>NUCLEOTIDE SEQUENCE [LARGE SCALE GENOMIC DNA]</scope>
    <source>
        <tissue evidence="2">Muscle</tissue>
    </source>
</reference>
<gene>
    <name evidence="2" type="ORF">E2C01_065585</name>
</gene>